<sequence>MCTSPLRTGDTSPLLAAVLAALTAADAFATGSLRHRARTETLSLLTDADAVLGPAAPGAAPKGLTATGSPALSRPWQLLGLPALTVPGRTND</sequence>
<evidence type="ECO:0008006" key="4">
    <source>
        <dbReference type="Google" id="ProtNLM"/>
    </source>
</evidence>
<dbReference type="Proteomes" id="UP001571476">
    <property type="component" value="Unassembled WGS sequence"/>
</dbReference>
<reference evidence="2 3" key="1">
    <citation type="submission" date="2024-08" db="EMBL/GenBank/DDBJ databases">
        <title>Genome sequence of Streptomyces aureus CACIA-1.46HGO.</title>
        <authorList>
            <person name="Evangelista-Martinez Z."/>
        </authorList>
    </citation>
    <scope>NUCLEOTIDE SEQUENCE [LARGE SCALE GENOMIC DNA]</scope>
    <source>
        <strain evidence="2 3">CACIA-1.46HGO</strain>
    </source>
</reference>
<evidence type="ECO:0000313" key="3">
    <source>
        <dbReference type="Proteomes" id="UP001571476"/>
    </source>
</evidence>
<protein>
    <recommendedName>
        <fullName evidence="4">Amidase</fullName>
    </recommendedName>
</protein>
<gene>
    <name evidence="2" type="ORF">ACEG43_03815</name>
</gene>
<dbReference type="RefSeq" id="WP_372561344.1">
    <property type="nucleotide sequence ID" value="NZ_JBGOSP010000002.1"/>
</dbReference>
<dbReference type="Gene3D" id="3.90.1300.10">
    <property type="entry name" value="Amidase signature (AS) domain"/>
    <property type="match status" value="1"/>
</dbReference>
<dbReference type="SUPFAM" id="SSF75304">
    <property type="entry name" value="Amidase signature (AS) enzymes"/>
    <property type="match status" value="1"/>
</dbReference>
<feature type="chain" id="PRO_5045808224" description="Amidase" evidence="1">
    <location>
        <begin position="30"/>
        <end position="92"/>
    </location>
</feature>
<evidence type="ECO:0000256" key="1">
    <source>
        <dbReference type="SAM" id="SignalP"/>
    </source>
</evidence>
<accession>A0ABV4SA50</accession>
<comment type="caution">
    <text evidence="2">The sequence shown here is derived from an EMBL/GenBank/DDBJ whole genome shotgun (WGS) entry which is preliminary data.</text>
</comment>
<name>A0ABV4SA50_9ACTN</name>
<dbReference type="EMBL" id="JBGOSP010000002">
    <property type="protein sequence ID" value="MFA3835317.1"/>
    <property type="molecule type" value="Genomic_DNA"/>
</dbReference>
<dbReference type="InterPro" id="IPR036928">
    <property type="entry name" value="AS_sf"/>
</dbReference>
<evidence type="ECO:0000313" key="2">
    <source>
        <dbReference type="EMBL" id="MFA3835317.1"/>
    </source>
</evidence>
<keyword evidence="1" id="KW-0732">Signal</keyword>
<proteinExistence type="predicted"/>
<organism evidence="2 3">
    <name type="scientific">Streptomyces aureus</name>
    <dbReference type="NCBI Taxonomy" id="193461"/>
    <lineage>
        <taxon>Bacteria</taxon>
        <taxon>Bacillati</taxon>
        <taxon>Actinomycetota</taxon>
        <taxon>Actinomycetes</taxon>
        <taxon>Kitasatosporales</taxon>
        <taxon>Streptomycetaceae</taxon>
        <taxon>Streptomyces</taxon>
    </lineage>
</organism>
<keyword evidence="3" id="KW-1185">Reference proteome</keyword>
<feature type="signal peptide" evidence="1">
    <location>
        <begin position="1"/>
        <end position="29"/>
    </location>
</feature>